<evidence type="ECO:0000313" key="2">
    <source>
        <dbReference type="Proteomes" id="UP000292702"/>
    </source>
</evidence>
<proteinExistence type="predicted"/>
<comment type="caution">
    <text evidence="1">The sequence shown here is derived from an EMBL/GenBank/DDBJ whole genome shotgun (WGS) entry which is preliminary data.</text>
</comment>
<dbReference type="AlphaFoldDB" id="A0A4R0R5R7"/>
<evidence type="ECO:0000313" key="1">
    <source>
        <dbReference type="EMBL" id="TCD62692.1"/>
    </source>
</evidence>
<keyword evidence="2" id="KW-1185">Reference proteome</keyword>
<dbReference type="EMBL" id="RWJN01000352">
    <property type="protein sequence ID" value="TCD62692.1"/>
    <property type="molecule type" value="Genomic_DNA"/>
</dbReference>
<organism evidence="1 2">
    <name type="scientific">Steccherinum ochraceum</name>
    <dbReference type="NCBI Taxonomy" id="92696"/>
    <lineage>
        <taxon>Eukaryota</taxon>
        <taxon>Fungi</taxon>
        <taxon>Dikarya</taxon>
        <taxon>Basidiomycota</taxon>
        <taxon>Agaricomycotina</taxon>
        <taxon>Agaricomycetes</taxon>
        <taxon>Polyporales</taxon>
        <taxon>Steccherinaceae</taxon>
        <taxon>Steccherinum</taxon>
    </lineage>
</organism>
<accession>A0A4R0R5R7</accession>
<reference evidence="1 2" key="1">
    <citation type="submission" date="2018-11" db="EMBL/GenBank/DDBJ databases">
        <title>Genome assembly of Steccherinum ochraceum LE-BIN_3174, the white-rot fungus of the Steccherinaceae family (The Residual Polyporoid clade, Polyporales, Basidiomycota).</title>
        <authorList>
            <person name="Fedorova T.V."/>
            <person name="Glazunova O.A."/>
            <person name="Landesman E.O."/>
            <person name="Moiseenko K.V."/>
            <person name="Psurtseva N.V."/>
            <person name="Savinova O.S."/>
            <person name="Shakhova N.V."/>
            <person name="Tyazhelova T.V."/>
            <person name="Vasina D.V."/>
        </authorList>
    </citation>
    <scope>NUCLEOTIDE SEQUENCE [LARGE SCALE GENOMIC DNA]</scope>
    <source>
        <strain evidence="1 2">LE-BIN_3174</strain>
    </source>
</reference>
<gene>
    <name evidence="1" type="ORF">EIP91_006551</name>
</gene>
<sequence length="156" mass="17433">MPSYITATAQVIMQPILRRIGPRALNLYNHPTARLENVLKLTVTSVPVARKSAPCSYVFQDAQSVPLTDYSEVDFGQSLISKLEEYDNMFAVVVQFDSFEFAMQHEYSTLDSCDVASESEAHANWNERLVKELNEACAIQNTIQSMGPLNKQALGI</sequence>
<name>A0A4R0R5R7_9APHY</name>
<dbReference type="Proteomes" id="UP000292702">
    <property type="component" value="Unassembled WGS sequence"/>
</dbReference>
<protein>
    <submittedName>
        <fullName evidence="1">Uncharacterized protein</fullName>
    </submittedName>
</protein>